<dbReference type="Gene3D" id="3.40.50.150">
    <property type="entry name" value="Vaccinia Virus protein VP39"/>
    <property type="match status" value="1"/>
</dbReference>
<dbReference type="InterPro" id="IPR004556">
    <property type="entry name" value="HemK-like"/>
</dbReference>
<dbReference type="Gene3D" id="1.10.8.10">
    <property type="entry name" value="DNA helicase RuvA subunit, C-terminal domain"/>
    <property type="match status" value="1"/>
</dbReference>
<dbReference type="Pfam" id="PF05175">
    <property type="entry name" value="MTS"/>
    <property type="match status" value="1"/>
</dbReference>
<evidence type="ECO:0000256" key="2">
    <source>
        <dbReference type="ARBA" id="ARBA00022603"/>
    </source>
</evidence>
<evidence type="ECO:0000259" key="7">
    <source>
        <dbReference type="Pfam" id="PF17827"/>
    </source>
</evidence>
<evidence type="ECO:0000259" key="6">
    <source>
        <dbReference type="Pfam" id="PF05175"/>
    </source>
</evidence>
<proteinExistence type="predicted"/>
<keyword evidence="9" id="KW-1185">Reference proteome</keyword>
<dbReference type="InterPro" id="IPR050320">
    <property type="entry name" value="N5-glutamine_MTase"/>
</dbReference>
<dbReference type="GO" id="GO:0102559">
    <property type="term" value="F:peptide chain release factor N(5)-glutamine methyltransferase activity"/>
    <property type="evidence" value="ECO:0007669"/>
    <property type="project" value="UniProtKB-EC"/>
</dbReference>
<dbReference type="PROSITE" id="PS00092">
    <property type="entry name" value="N6_MTASE"/>
    <property type="match status" value="1"/>
</dbReference>
<dbReference type="RefSeq" id="WP_288879355.1">
    <property type="nucleotide sequence ID" value="NZ_CBFGNQ010000002.1"/>
</dbReference>
<evidence type="ECO:0000313" key="8">
    <source>
        <dbReference type="EMBL" id="MEJ2902633.1"/>
    </source>
</evidence>
<dbReference type="EMBL" id="JBBEUB010000002">
    <property type="protein sequence ID" value="MEJ2902633.1"/>
    <property type="molecule type" value="Genomic_DNA"/>
</dbReference>
<gene>
    <name evidence="8" type="primary">prmC</name>
    <name evidence="8" type="ORF">WAE58_09355</name>
</gene>
<dbReference type="PANTHER" id="PTHR18895">
    <property type="entry name" value="HEMK METHYLTRANSFERASE"/>
    <property type="match status" value="1"/>
</dbReference>
<comment type="caution">
    <text evidence="8">The sequence shown here is derived from an EMBL/GenBank/DDBJ whole genome shotgun (WGS) entry which is preliminary data.</text>
</comment>
<dbReference type="EC" id="2.1.1.297" evidence="1"/>
<feature type="domain" description="Release factor glutamine methyltransferase N-terminal" evidence="7">
    <location>
        <begin position="5"/>
        <end position="76"/>
    </location>
</feature>
<feature type="domain" description="Methyltransferase small" evidence="6">
    <location>
        <begin position="118"/>
        <end position="203"/>
    </location>
</feature>
<evidence type="ECO:0000313" key="9">
    <source>
        <dbReference type="Proteomes" id="UP001378956"/>
    </source>
</evidence>
<dbReference type="NCBIfam" id="TIGR00536">
    <property type="entry name" value="hemK_fam"/>
    <property type="match status" value="1"/>
</dbReference>
<keyword evidence="2 8" id="KW-0489">Methyltransferase</keyword>
<reference evidence="8 9" key="1">
    <citation type="submission" date="2024-03" db="EMBL/GenBank/DDBJ databases">
        <title>Sequence of Lycoming College Course Isolates.</title>
        <authorList>
            <person name="Plotts O."/>
            <person name="Newman J."/>
        </authorList>
    </citation>
    <scope>NUCLEOTIDE SEQUENCE [LARGE SCALE GENOMIC DNA]</scope>
    <source>
        <strain evidence="8 9">CJB-3</strain>
    </source>
</reference>
<keyword evidence="4" id="KW-0949">S-adenosyl-L-methionine</keyword>
<name>A0ABU8NL80_9SPHI</name>
<dbReference type="InterPro" id="IPR040758">
    <property type="entry name" value="PrmC_N"/>
</dbReference>
<sequence>MNLKQLLHHFTNELIAIYDEQEIISIFNITVEHISGFNRSQLMLNADAEIEDVKYNEYLLALSRLKTGEPLQYVIGDTVFYGLTFKVSGAVLIPRPETEELVDWVIERCGSDQSKTLKNGSILDIGTGSGCIAISLKKNLDNFKVSAIDVSESALAIASENAQLNNAEINFIHADILSYKSTEMYDVIVSNPPYITMEEQKAMHKNVLENEPHLALFVSNEEPLIFYEAIAEFALRNLNENGLLCFEINEYLGKETVQMLSDKSFINIELRKDMQGKDRMVLASGMKLRNDSF</sequence>
<organism evidence="8 9">
    <name type="scientific">Pedobacter panaciterrae</name>
    <dbReference type="NCBI Taxonomy" id="363849"/>
    <lineage>
        <taxon>Bacteria</taxon>
        <taxon>Pseudomonadati</taxon>
        <taxon>Bacteroidota</taxon>
        <taxon>Sphingobacteriia</taxon>
        <taxon>Sphingobacteriales</taxon>
        <taxon>Sphingobacteriaceae</taxon>
        <taxon>Pedobacter</taxon>
    </lineage>
</organism>
<dbReference type="InterPro" id="IPR029063">
    <property type="entry name" value="SAM-dependent_MTases_sf"/>
</dbReference>
<dbReference type="PANTHER" id="PTHR18895:SF74">
    <property type="entry name" value="MTRF1L RELEASE FACTOR GLUTAMINE METHYLTRANSFERASE"/>
    <property type="match status" value="1"/>
</dbReference>
<dbReference type="GO" id="GO:0032259">
    <property type="term" value="P:methylation"/>
    <property type="evidence" value="ECO:0007669"/>
    <property type="project" value="UniProtKB-KW"/>
</dbReference>
<keyword evidence="3 8" id="KW-0808">Transferase</keyword>
<dbReference type="CDD" id="cd02440">
    <property type="entry name" value="AdoMet_MTases"/>
    <property type="match status" value="1"/>
</dbReference>
<dbReference type="Proteomes" id="UP001378956">
    <property type="component" value="Unassembled WGS sequence"/>
</dbReference>
<evidence type="ECO:0000256" key="4">
    <source>
        <dbReference type="ARBA" id="ARBA00022691"/>
    </source>
</evidence>
<comment type="catalytic activity">
    <reaction evidence="5">
        <text>L-glutaminyl-[peptide chain release factor] + S-adenosyl-L-methionine = N(5)-methyl-L-glutaminyl-[peptide chain release factor] + S-adenosyl-L-homocysteine + H(+)</text>
        <dbReference type="Rhea" id="RHEA:42896"/>
        <dbReference type="Rhea" id="RHEA-COMP:10271"/>
        <dbReference type="Rhea" id="RHEA-COMP:10272"/>
        <dbReference type="ChEBI" id="CHEBI:15378"/>
        <dbReference type="ChEBI" id="CHEBI:30011"/>
        <dbReference type="ChEBI" id="CHEBI:57856"/>
        <dbReference type="ChEBI" id="CHEBI:59789"/>
        <dbReference type="ChEBI" id="CHEBI:61891"/>
        <dbReference type="EC" id="2.1.1.297"/>
    </reaction>
</comment>
<dbReference type="NCBIfam" id="TIGR03534">
    <property type="entry name" value="RF_mod_PrmC"/>
    <property type="match status" value="1"/>
</dbReference>
<evidence type="ECO:0000256" key="5">
    <source>
        <dbReference type="ARBA" id="ARBA00048391"/>
    </source>
</evidence>
<protein>
    <recommendedName>
        <fullName evidence="1">peptide chain release factor N(5)-glutamine methyltransferase</fullName>
        <ecNumber evidence="1">2.1.1.297</ecNumber>
    </recommendedName>
</protein>
<dbReference type="SUPFAM" id="SSF53335">
    <property type="entry name" value="S-adenosyl-L-methionine-dependent methyltransferases"/>
    <property type="match status" value="1"/>
</dbReference>
<dbReference type="InterPro" id="IPR002052">
    <property type="entry name" value="DNA_methylase_N6_adenine_CS"/>
</dbReference>
<evidence type="ECO:0000256" key="1">
    <source>
        <dbReference type="ARBA" id="ARBA00012771"/>
    </source>
</evidence>
<evidence type="ECO:0000256" key="3">
    <source>
        <dbReference type="ARBA" id="ARBA00022679"/>
    </source>
</evidence>
<dbReference type="Pfam" id="PF17827">
    <property type="entry name" value="PrmC_N"/>
    <property type="match status" value="1"/>
</dbReference>
<dbReference type="InterPro" id="IPR007848">
    <property type="entry name" value="Small_mtfrase_dom"/>
</dbReference>
<accession>A0ABU8NL80</accession>
<dbReference type="InterPro" id="IPR019874">
    <property type="entry name" value="RF_methyltr_PrmC"/>
</dbReference>